<feature type="signal peptide" evidence="1">
    <location>
        <begin position="1"/>
        <end position="19"/>
    </location>
</feature>
<dbReference type="EMBL" id="KZ852048">
    <property type="protein sequence ID" value="RDH33014.1"/>
    <property type="molecule type" value="Genomic_DNA"/>
</dbReference>
<evidence type="ECO:0000256" key="1">
    <source>
        <dbReference type="SAM" id="SignalP"/>
    </source>
</evidence>
<dbReference type="Proteomes" id="UP000253729">
    <property type="component" value="Unassembled WGS sequence"/>
</dbReference>
<keyword evidence="1" id="KW-0732">Signal</keyword>
<organism evidence="2 3">
    <name type="scientific">Aspergillus welwitschiae</name>
    <dbReference type="NCBI Taxonomy" id="1341132"/>
    <lineage>
        <taxon>Eukaryota</taxon>
        <taxon>Fungi</taxon>
        <taxon>Dikarya</taxon>
        <taxon>Ascomycota</taxon>
        <taxon>Pezizomycotina</taxon>
        <taxon>Eurotiomycetes</taxon>
        <taxon>Eurotiomycetidae</taxon>
        <taxon>Eurotiales</taxon>
        <taxon>Aspergillaceae</taxon>
        <taxon>Aspergillus</taxon>
        <taxon>Aspergillus subgen. Circumdati</taxon>
    </lineage>
</organism>
<dbReference type="RefSeq" id="XP_026626036.1">
    <property type="nucleotide sequence ID" value="XM_026766426.1"/>
</dbReference>
<proteinExistence type="predicted"/>
<dbReference type="GeneID" id="38134782"/>
<keyword evidence="3" id="KW-1185">Reference proteome</keyword>
<dbReference type="AlphaFoldDB" id="A0A3F3Q1B9"/>
<accession>A0A3F3Q1B9</accession>
<name>A0A3F3Q1B9_9EURO</name>
<evidence type="ECO:0008006" key="4">
    <source>
        <dbReference type="Google" id="ProtNLM"/>
    </source>
</evidence>
<protein>
    <recommendedName>
        <fullName evidence="4">Secreted protein</fullName>
    </recommendedName>
</protein>
<evidence type="ECO:0000313" key="2">
    <source>
        <dbReference type="EMBL" id="RDH33014.1"/>
    </source>
</evidence>
<gene>
    <name evidence="2" type="ORF">BDQ94DRAFT_144294</name>
</gene>
<feature type="chain" id="PRO_5017665802" description="Secreted protein" evidence="1">
    <location>
        <begin position="20"/>
        <end position="73"/>
    </location>
</feature>
<reference evidence="2 3" key="1">
    <citation type="submission" date="2018-07" db="EMBL/GenBank/DDBJ databases">
        <title>The genomes of Aspergillus section Nigri reveals drivers in fungal speciation.</title>
        <authorList>
            <consortium name="DOE Joint Genome Institute"/>
            <person name="Vesth T.C."/>
            <person name="Nybo J."/>
            <person name="Theobald S."/>
            <person name="Brandl J."/>
            <person name="Frisvad J.C."/>
            <person name="Nielsen K.F."/>
            <person name="Lyhne E.K."/>
            <person name="Kogle M.E."/>
            <person name="Kuo A."/>
            <person name="Riley R."/>
            <person name="Clum A."/>
            <person name="Nolan M."/>
            <person name="Lipzen A."/>
            <person name="Salamov A."/>
            <person name="Henrissat B."/>
            <person name="Wiebenga A."/>
            <person name="De vries R.P."/>
            <person name="Grigoriev I.V."/>
            <person name="Mortensen U.H."/>
            <person name="Andersen M.R."/>
            <person name="Baker S.E."/>
        </authorList>
    </citation>
    <scope>NUCLEOTIDE SEQUENCE [LARGE SCALE GENOMIC DNA]</scope>
    <source>
        <strain evidence="2 3">CBS 139.54b</strain>
    </source>
</reference>
<evidence type="ECO:0000313" key="3">
    <source>
        <dbReference type="Proteomes" id="UP000253729"/>
    </source>
</evidence>
<sequence>MPLNFFLFLINFFFPPSLRFFACSVGLSTFPAVWSFCLSGSPSVIDLPGGSTTGGYSFSFFSSGICFFLPCNL</sequence>